<dbReference type="InterPro" id="IPR014001">
    <property type="entry name" value="Helicase_ATP-bd"/>
</dbReference>
<dbReference type="GO" id="GO:0009307">
    <property type="term" value="P:DNA restriction-modification system"/>
    <property type="evidence" value="ECO:0007669"/>
    <property type="project" value="UniProtKB-KW"/>
</dbReference>
<dbReference type="SMART" id="SM00487">
    <property type="entry name" value="DEXDc"/>
    <property type="match status" value="1"/>
</dbReference>
<evidence type="ECO:0000256" key="1">
    <source>
        <dbReference type="SAM" id="Coils"/>
    </source>
</evidence>
<protein>
    <submittedName>
        <fullName evidence="4">Type III restriction enzyme, res subunit</fullName>
    </submittedName>
</protein>
<dbReference type="Pfam" id="PF04851">
    <property type="entry name" value="ResIII"/>
    <property type="match status" value="1"/>
</dbReference>
<dbReference type="Pfam" id="PF08463">
    <property type="entry name" value="EcoEI_R_C"/>
    <property type="match status" value="1"/>
</dbReference>
<dbReference type="GO" id="GO:0005524">
    <property type="term" value="F:ATP binding"/>
    <property type="evidence" value="ECO:0007669"/>
    <property type="project" value="UniProtKB-KW"/>
</dbReference>
<dbReference type="Gene3D" id="3.90.1570.30">
    <property type="match status" value="1"/>
</dbReference>
<gene>
    <name evidence="4" type="ordered locus">Tery_2422</name>
</gene>
<dbReference type="InterPro" id="IPR013670">
    <property type="entry name" value="EcoEI_R_C_dom"/>
</dbReference>
<reference evidence="4" key="1">
    <citation type="submission" date="2006-06" db="EMBL/GenBank/DDBJ databases">
        <title>Complete sequence of Trichodesmium erythraeum IMS101.</title>
        <authorList>
            <consortium name="US DOE Joint Genome Institute"/>
            <person name="Copeland A."/>
            <person name="Lucas S."/>
            <person name="Lapidus A."/>
            <person name="Barry K."/>
            <person name="Detter J.C."/>
            <person name="Glavina del Rio T."/>
            <person name="Hammon N."/>
            <person name="Israni S."/>
            <person name="Dalin E."/>
            <person name="Tice H."/>
            <person name="Pitluck S."/>
            <person name="Kiss H."/>
            <person name="Munk A.C."/>
            <person name="Brettin T."/>
            <person name="Bruce D."/>
            <person name="Han C."/>
            <person name="Tapia R."/>
            <person name="Gilna P."/>
            <person name="Schmutz J."/>
            <person name="Larimer F."/>
            <person name="Land M."/>
            <person name="Hauser L."/>
            <person name="Kyrpides N."/>
            <person name="Kim E."/>
            <person name="Richardson P."/>
        </authorList>
    </citation>
    <scope>NUCLEOTIDE SEQUENCE [LARGE SCALE GENOMIC DNA]</scope>
    <source>
        <strain evidence="4">IMS101</strain>
    </source>
</reference>
<evidence type="ECO:0000259" key="3">
    <source>
        <dbReference type="PROSITE" id="PS51194"/>
    </source>
</evidence>
<dbReference type="InterPro" id="IPR001650">
    <property type="entry name" value="Helicase_C-like"/>
</dbReference>
<dbReference type="HOGENOM" id="CLU_009326_0_0_3"/>
<dbReference type="InterPro" id="IPR007409">
    <property type="entry name" value="Restrct_endonuc_type1_HsdR_N"/>
</dbReference>
<dbReference type="GO" id="GO:0003677">
    <property type="term" value="F:DNA binding"/>
    <property type="evidence" value="ECO:0007669"/>
    <property type="project" value="UniProtKB-KW"/>
</dbReference>
<dbReference type="SUPFAM" id="SSF52540">
    <property type="entry name" value="P-loop containing nucleoside triphosphate hydrolases"/>
    <property type="match status" value="2"/>
</dbReference>
<dbReference type="PROSITE" id="PS51194">
    <property type="entry name" value="HELICASE_CTER"/>
    <property type="match status" value="1"/>
</dbReference>
<dbReference type="KEGG" id="ter:Tery_2422"/>
<feature type="domain" description="Helicase ATP-binding" evidence="2">
    <location>
        <begin position="364"/>
        <end position="523"/>
    </location>
</feature>
<dbReference type="Gene3D" id="3.40.50.300">
    <property type="entry name" value="P-loop containing nucleotide triphosphate hydrolases"/>
    <property type="match status" value="2"/>
</dbReference>
<keyword evidence="1" id="KW-0175">Coiled coil</keyword>
<proteinExistence type="predicted"/>
<dbReference type="RefSeq" id="WP_011612005.1">
    <property type="nucleotide sequence ID" value="NC_008312.1"/>
</dbReference>
<dbReference type="CDD" id="cd18032">
    <property type="entry name" value="DEXHc_RE_I_III_res"/>
    <property type="match status" value="1"/>
</dbReference>
<evidence type="ECO:0000259" key="2">
    <source>
        <dbReference type="PROSITE" id="PS51192"/>
    </source>
</evidence>
<dbReference type="eggNOG" id="COG4096">
    <property type="taxonomic scope" value="Bacteria"/>
</dbReference>
<dbReference type="PANTHER" id="PTHR47396:SF1">
    <property type="entry name" value="ATP-DEPENDENT HELICASE IRC3-RELATED"/>
    <property type="match status" value="1"/>
</dbReference>
<organism evidence="4">
    <name type="scientific">Trichodesmium erythraeum (strain IMS101)</name>
    <dbReference type="NCBI Taxonomy" id="203124"/>
    <lineage>
        <taxon>Bacteria</taxon>
        <taxon>Bacillati</taxon>
        <taxon>Cyanobacteriota</taxon>
        <taxon>Cyanophyceae</taxon>
        <taxon>Oscillatoriophycideae</taxon>
        <taxon>Oscillatoriales</taxon>
        <taxon>Microcoleaceae</taxon>
        <taxon>Trichodesmium</taxon>
    </lineage>
</organism>
<dbReference type="REBASE" id="13423">
    <property type="entry name" value="TerORF2418P"/>
</dbReference>
<dbReference type="EMBL" id="CP000393">
    <property type="protein sequence ID" value="ABG51639.1"/>
    <property type="molecule type" value="Genomic_DNA"/>
</dbReference>
<evidence type="ECO:0000313" key="4">
    <source>
        <dbReference type="EMBL" id="ABG51639.1"/>
    </source>
</evidence>
<accession>Q112D5</accession>
<dbReference type="STRING" id="203124.Tery_2422"/>
<dbReference type="CDD" id="cd18799">
    <property type="entry name" value="SF2_C_EcoAI-like"/>
    <property type="match status" value="1"/>
</dbReference>
<dbReference type="GO" id="GO:0005829">
    <property type="term" value="C:cytosol"/>
    <property type="evidence" value="ECO:0007669"/>
    <property type="project" value="TreeGrafter"/>
</dbReference>
<dbReference type="Pfam" id="PF04313">
    <property type="entry name" value="HSDR_N"/>
    <property type="match status" value="1"/>
</dbReference>
<name>Q112D5_TRIEI</name>
<dbReference type="AlphaFoldDB" id="Q112D5"/>
<dbReference type="InterPro" id="IPR025285">
    <property type="entry name" value="DUF4145"/>
</dbReference>
<dbReference type="Pfam" id="PF00271">
    <property type="entry name" value="Helicase_C"/>
    <property type="match status" value="1"/>
</dbReference>
<feature type="domain" description="Helicase C-terminal" evidence="3">
    <location>
        <begin position="599"/>
        <end position="764"/>
    </location>
</feature>
<dbReference type="InterPro" id="IPR050742">
    <property type="entry name" value="Helicase_Restrict-Modif_Enz"/>
</dbReference>
<dbReference type="Pfam" id="PF13643">
    <property type="entry name" value="DUF4145"/>
    <property type="match status" value="1"/>
</dbReference>
<dbReference type="OrthoDB" id="9802848at2"/>
<feature type="coiled-coil region" evidence="1">
    <location>
        <begin position="155"/>
        <end position="203"/>
    </location>
</feature>
<dbReference type="PROSITE" id="PS51192">
    <property type="entry name" value="HELICASE_ATP_BIND_1"/>
    <property type="match status" value="1"/>
</dbReference>
<dbReference type="InterPro" id="IPR027417">
    <property type="entry name" value="P-loop_NTPase"/>
</dbReference>
<dbReference type="GO" id="GO:0009035">
    <property type="term" value="F:type I site-specific deoxyribonuclease activity"/>
    <property type="evidence" value="ECO:0007669"/>
    <property type="project" value="UniProtKB-EC"/>
</dbReference>
<sequence length="1119" mass="128751">MTSNFDFLKPHYPKLHQTATQAETLINNAPRASCFYTRYTLEQAVIWLYENNPYLELPKTYNLGALIHEQTFKDNLQNNLFPKLRIIHKIGNAAAHDPKPITSKDARYLIQELYHFLYWLTRYYSPDGKNLPNLKFNPDLIPTSTTKSDLTLDKLQQLETQLSTAQEMQRIAEQKEKQTTAELETAKAELAQLKQQNQTKSDRHDYNEADTRTYLLDILLKEAGWPIHLPESTEYQVTGMPNETGKGKIDYVFWGDDGNPLAIVEAKRTRKSPQTGQHQAKLYADCLQAEFNHRPVIFYSNGYEHWIWDDFNYPPRPIQGFLKKDELERLIFRRSHRQPLHTLDVNPDIAGRCYQKEAICCIKEIFDNKQRKALLVMATGTGKTRTAVSIVELLERANWVKRVLFLADRNVLLTQAQGVFNSNLNSITTANLTEKKQDAENATIVFSTYPTISNRINATDGDKRLFSPGYFDLVIVDEAHRSIYRKYRQIFQYFDALLLGLTATPRNEVDRDTYSIFDLEPGVPTFAYELDSAIKDGYLVPPSGVEVPFKFMRAGIRYSELQPEEKTAYEERFADAETGEVPDKINATALNTWLFNISTVDQALQLLMERGLKVEGGDRLGKTIIFARNHKHAEFISERFNANYPHYKGQFAQIIDSQSSYSQSLLDDFSNADKQPIIAVSVDMLDTGVDVREVVNLVFFKPVYSRIKFNQMIGRGTRLCPNLFAPGDDKTEFLVFDLCSNFSYFEQQIDEKNVKIPDSLTTKLVKSRLELSQLVPTGELKNNLLDELHQYINSMPKDNFLVRPHLQQVEEFSQRERWNELGESDQEIIGESLASLPNGLPKESHLNKRFDLICVKLQLALLKQSTDFIRLRDNIRDICSQLAQKSNIPMIAAKLQVIEEVQAEEWWRDITVEMVSILQQDLRELVKFIDSQEQKIMYVNFADEMGEVQNVNVPTQTSGFSPLQYKKKVEAYIRSNENNVAVAKLKRNIPLTDADLTALEEMLFNSEVIEDREIFAEVYGQNISLKLFIRKLVGLDRNAAKELFSKYLNSKFNTSQIRFVENIIDYLTQNGVMSPELLYEPPFTDLHTEGLDGIFADKEADNIIEILTEINESVDYDVA</sequence>
<dbReference type="PANTHER" id="PTHR47396">
    <property type="entry name" value="TYPE I RESTRICTION ENZYME ECOKI R PROTEIN"/>
    <property type="match status" value="1"/>
</dbReference>
<dbReference type="InterPro" id="IPR006935">
    <property type="entry name" value="Helicase/UvrB_N"/>
</dbReference>